<proteinExistence type="predicted"/>
<evidence type="ECO:0000256" key="1">
    <source>
        <dbReference type="SAM" id="Phobius"/>
    </source>
</evidence>
<dbReference type="AlphaFoldDB" id="A0AA36G4H7"/>
<accession>A0AA36G4H7</accession>
<keyword evidence="1" id="KW-0472">Membrane</keyword>
<feature type="transmembrane region" description="Helical" evidence="1">
    <location>
        <begin position="257"/>
        <end position="277"/>
    </location>
</feature>
<gene>
    <name evidence="2" type="ORF">MSPICULIGERA_LOCUS16973</name>
</gene>
<comment type="caution">
    <text evidence="2">The sequence shown here is derived from an EMBL/GenBank/DDBJ whole genome shotgun (WGS) entry which is preliminary data.</text>
</comment>
<dbReference type="EMBL" id="CATQJA010002654">
    <property type="protein sequence ID" value="CAJ0578732.1"/>
    <property type="molecule type" value="Genomic_DNA"/>
</dbReference>
<name>A0AA36G4H7_9BILA</name>
<reference evidence="2" key="1">
    <citation type="submission" date="2023-06" db="EMBL/GenBank/DDBJ databases">
        <authorList>
            <person name="Delattre M."/>
        </authorList>
    </citation>
    <scope>NUCLEOTIDE SEQUENCE</scope>
    <source>
        <strain evidence="2">AF72</strain>
    </source>
</reference>
<evidence type="ECO:0000313" key="3">
    <source>
        <dbReference type="Proteomes" id="UP001177023"/>
    </source>
</evidence>
<evidence type="ECO:0000313" key="2">
    <source>
        <dbReference type="EMBL" id="CAJ0578732.1"/>
    </source>
</evidence>
<sequence length="293" mass="32485">MELSLVNSWYDTNEDAMSQTTVQEVVLETNVDVDRQSLTEVEVNGYVDKHGHVLVNGGTPLEKVPEVDVVSQLRLLRNFILNLPLFIRDESKKLVATASERFADVRSYIKCNEAFLKDMMVKTVAIVLAVSALFSFVIAYRVGKTFYAIEDTYICRGLTSVDSVLGTSLGPTLCATFHDDVYAEAQHEATALLGEIRTGITSVLADIIKGLTVMVRLALAISDHLFGALYDGLYELWDNMTDNLSFLVDFLAGVYHFLIRIFLAGVDPVVAVFWSACAAAKSIFVREETGWFS</sequence>
<feature type="transmembrane region" description="Helical" evidence="1">
    <location>
        <begin position="119"/>
        <end position="140"/>
    </location>
</feature>
<organism evidence="2 3">
    <name type="scientific">Mesorhabditis spiculigera</name>
    <dbReference type="NCBI Taxonomy" id="96644"/>
    <lineage>
        <taxon>Eukaryota</taxon>
        <taxon>Metazoa</taxon>
        <taxon>Ecdysozoa</taxon>
        <taxon>Nematoda</taxon>
        <taxon>Chromadorea</taxon>
        <taxon>Rhabditida</taxon>
        <taxon>Rhabditina</taxon>
        <taxon>Rhabditomorpha</taxon>
        <taxon>Rhabditoidea</taxon>
        <taxon>Rhabditidae</taxon>
        <taxon>Mesorhabditinae</taxon>
        <taxon>Mesorhabditis</taxon>
    </lineage>
</organism>
<keyword evidence="3" id="KW-1185">Reference proteome</keyword>
<keyword evidence="1" id="KW-1133">Transmembrane helix</keyword>
<dbReference type="Proteomes" id="UP001177023">
    <property type="component" value="Unassembled WGS sequence"/>
</dbReference>
<feature type="non-terminal residue" evidence="2">
    <location>
        <position position="293"/>
    </location>
</feature>
<feature type="transmembrane region" description="Helical" evidence="1">
    <location>
        <begin position="217"/>
        <end position="237"/>
    </location>
</feature>
<protein>
    <submittedName>
        <fullName evidence="2">Uncharacterized protein</fullName>
    </submittedName>
</protein>
<keyword evidence="1" id="KW-0812">Transmembrane</keyword>